<dbReference type="PANTHER" id="PTHR43637:SF1">
    <property type="entry name" value="UPF0273 PROTEIN TM_0370"/>
    <property type="match status" value="1"/>
</dbReference>
<sequence length="340" mass="37609">MNEGQIVPTDLAPTGIADLDLALRGGMSRGRGYMISGDIYSGKEAIARHIQFSALVRGESGIYISFTKPFHQIISDFSARGQDVRPFIDSNNFGIIDCNYLHHGYSENSLQDAVGIHKNIKLLNSPLDLDALFDADRGLRNIIGYNGVTVIDSLSDHIILAEKQGVPPHSIINHHRRCKDYFAGRFSTIGIHTFDKELCKACIKRHKEYEAFLHALEDGAIIIDKIKPSARKYFMYFAVKSSGVCTPKFDFEIAPDNINIFGMIDEMRGAENMEGTEKNHNVILVAHNSGQISVQGDATQNNINATKKPELTDTDNHKGFVSKVVKTLFSAVAGYFKGGE</sequence>
<dbReference type="Proteomes" id="UP000182983">
    <property type="component" value="Unassembled WGS sequence"/>
</dbReference>
<dbReference type="Gene3D" id="3.40.50.300">
    <property type="entry name" value="P-loop containing nucleotide triphosphate hydrolases"/>
    <property type="match status" value="1"/>
</dbReference>
<organism evidence="4 5">
    <name type="scientific">Magnetospirillum fulvum</name>
    <name type="common">Rhodospirillum fulvum</name>
    <dbReference type="NCBI Taxonomy" id="1082"/>
    <lineage>
        <taxon>Bacteria</taxon>
        <taxon>Pseudomonadati</taxon>
        <taxon>Pseudomonadota</taxon>
        <taxon>Alphaproteobacteria</taxon>
        <taxon>Rhodospirillales</taxon>
        <taxon>Rhodospirillaceae</taxon>
        <taxon>Magnetospirillum</taxon>
    </lineage>
</organism>
<dbReference type="InterPro" id="IPR014774">
    <property type="entry name" value="KaiC-like_dom"/>
</dbReference>
<dbReference type="GO" id="GO:0005524">
    <property type="term" value="F:ATP binding"/>
    <property type="evidence" value="ECO:0007669"/>
    <property type="project" value="UniProtKB-KW"/>
</dbReference>
<keyword evidence="1" id="KW-0547">Nucleotide-binding</keyword>
<gene>
    <name evidence="4" type="ORF">SAMN04244559_01099</name>
</gene>
<dbReference type="PANTHER" id="PTHR43637">
    <property type="entry name" value="UPF0273 PROTEIN TM_0370"/>
    <property type="match status" value="1"/>
</dbReference>
<dbReference type="AlphaFoldDB" id="A0A1H6HAH8"/>
<accession>A0A1H6HAH8</accession>
<dbReference type="InterPro" id="IPR027417">
    <property type="entry name" value="P-loop_NTPase"/>
</dbReference>
<feature type="domain" description="KaiC-like" evidence="3">
    <location>
        <begin position="13"/>
        <end position="114"/>
    </location>
</feature>
<protein>
    <submittedName>
        <fullName evidence="4">RecA-superfamily ATPase, KaiC/GvpD/RAD55 family</fullName>
    </submittedName>
</protein>
<dbReference type="RefSeq" id="WP_074766315.1">
    <property type="nucleotide sequence ID" value="NZ_FNWO01000003.1"/>
</dbReference>
<evidence type="ECO:0000313" key="5">
    <source>
        <dbReference type="Proteomes" id="UP000182983"/>
    </source>
</evidence>
<evidence type="ECO:0000256" key="2">
    <source>
        <dbReference type="ARBA" id="ARBA00022840"/>
    </source>
</evidence>
<evidence type="ECO:0000256" key="1">
    <source>
        <dbReference type="ARBA" id="ARBA00022741"/>
    </source>
</evidence>
<keyword evidence="5" id="KW-1185">Reference proteome</keyword>
<keyword evidence="2" id="KW-0067">ATP-binding</keyword>
<dbReference type="Pfam" id="PF06745">
    <property type="entry name" value="ATPase"/>
    <property type="match status" value="1"/>
</dbReference>
<dbReference type="SUPFAM" id="SSF52540">
    <property type="entry name" value="P-loop containing nucleoside triphosphate hydrolases"/>
    <property type="match status" value="1"/>
</dbReference>
<evidence type="ECO:0000313" key="4">
    <source>
        <dbReference type="EMBL" id="SEH31195.1"/>
    </source>
</evidence>
<proteinExistence type="predicted"/>
<name>A0A1H6HAH8_MAGFU</name>
<evidence type="ECO:0000259" key="3">
    <source>
        <dbReference type="Pfam" id="PF06745"/>
    </source>
</evidence>
<dbReference type="EMBL" id="FNWO01000003">
    <property type="protein sequence ID" value="SEH31195.1"/>
    <property type="molecule type" value="Genomic_DNA"/>
</dbReference>
<reference evidence="5" key="1">
    <citation type="submission" date="2016-10" db="EMBL/GenBank/DDBJ databases">
        <authorList>
            <person name="Varghese N."/>
            <person name="Submissions S."/>
        </authorList>
    </citation>
    <scope>NUCLEOTIDE SEQUENCE [LARGE SCALE GENOMIC DNA]</scope>
    <source>
        <strain evidence="5">DSM 13234</strain>
    </source>
</reference>